<evidence type="ECO:0000313" key="2">
    <source>
        <dbReference type="EMBL" id="BBO77967.1"/>
    </source>
</evidence>
<protein>
    <submittedName>
        <fullName evidence="2">Uncharacterized protein</fullName>
    </submittedName>
</protein>
<name>A0A5K7ZNW3_9BACT</name>
<dbReference type="Proteomes" id="UP000427769">
    <property type="component" value="Chromosome"/>
</dbReference>
<keyword evidence="1" id="KW-0732">Signal</keyword>
<feature type="chain" id="PRO_5024288474" evidence="1">
    <location>
        <begin position="24"/>
        <end position="137"/>
    </location>
</feature>
<dbReference type="RefSeq" id="WP_155306646.1">
    <property type="nucleotide sequence ID" value="NZ_AP021875.1"/>
</dbReference>
<dbReference type="EMBL" id="AP021875">
    <property type="protein sequence ID" value="BBO77967.1"/>
    <property type="molecule type" value="Genomic_DNA"/>
</dbReference>
<organism evidence="2 3">
    <name type="scientific">Desulfosarcina widdelii</name>
    <dbReference type="NCBI Taxonomy" id="947919"/>
    <lineage>
        <taxon>Bacteria</taxon>
        <taxon>Pseudomonadati</taxon>
        <taxon>Thermodesulfobacteriota</taxon>
        <taxon>Desulfobacteria</taxon>
        <taxon>Desulfobacterales</taxon>
        <taxon>Desulfosarcinaceae</taxon>
        <taxon>Desulfosarcina</taxon>
    </lineage>
</organism>
<sequence>MKHTFRITVMAIAVAMMAGIATAGSVDIGLGQMDRAEFETLKRMVSGDQPFSANSAQEQEKVAVKNVAEFNWNDVQDIRQAMTADETPRNATAAASDTGPVDIGLGAMSTNEFCDLNKLVASNTGGQAAAGFQFICP</sequence>
<accession>A0A5K7ZNW3</accession>
<evidence type="ECO:0000313" key="3">
    <source>
        <dbReference type="Proteomes" id="UP000427769"/>
    </source>
</evidence>
<keyword evidence="3" id="KW-1185">Reference proteome</keyword>
<evidence type="ECO:0000256" key="1">
    <source>
        <dbReference type="SAM" id="SignalP"/>
    </source>
</evidence>
<dbReference type="KEGG" id="dwd:DSCW_53840"/>
<feature type="signal peptide" evidence="1">
    <location>
        <begin position="1"/>
        <end position="23"/>
    </location>
</feature>
<gene>
    <name evidence="2" type="ORF">DSCW_53840</name>
</gene>
<reference evidence="2 3" key="1">
    <citation type="submission" date="2019-11" db="EMBL/GenBank/DDBJ databases">
        <title>Comparative genomics of hydrocarbon-degrading Desulfosarcina strains.</title>
        <authorList>
            <person name="Watanabe M."/>
            <person name="Kojima H."/>
            <person name="Fukui M."/>
        </authorList>
    </citation>
    <scope>NUCLEOTIDE SEQUENCE [LARGE SCALE GENOMIC DNA]</scope>
    <source>
        <strain evidence="2 3">PP31</strain>
    </source>
</reference>
<dbReference type="AlphaFoldDB" id="A0A5K7ZNW3"/>
<proteinExistence type="predicted"/>